<dbReference type="Gene3D" id="3.40.50.11890">
    <property type="match status" value="1"/>
</dbReference>
<evidence type="ECO:0000256" key="1">
    <source>
        <dbReference type="ARBA" id="ARBA00005806"/>
    </source>
</evidence>
<dbReference type="Proteomes" id="UP001320148">
    <property type="component" value="Chromosome"/>
</dbReference>
<comment type="similarity">
    <text evidence="1">Belongs to the FldB/FldC dehydratase alpha/beta subunit family.</text>
</comment>
<proteinExistence type="inferred from homology"/>
<accession>A0ABN6F430</accession>
<keyword evidence="3" id="KW-1185">Reference proteome</keyword>
<evidence type="ECO:0000313" key="2">
    <source>
        <dbReference type="EMBL" id="BCS96686.1"/>
    </source>
</evidence>
<dbReference type="PANTHER" id="PTHR30548:SF2">
    <property type="entry name" value="2-HYDROXYACYL-COA DEHYDRATASE,D-COMPONENT"/>
    <property type="match status" value="1"/>
</dbReference>
<organism evidence="2 3">
    <name type="scientific">Desulfoluna limicola</name>
    <dbReference type="NCBI Taxonomy" id="2810562"/>
    <lineage>
        <taxon>Bacteria</taxon>
        <taxon>Pseudomonadati</taxon>
        <taxon>Thermodesulfobacteriota</taxon>
        <taxon>Desulfobacteria</taxon>
        <taxon>Desulfobacterales</taxon>
        <taxon>Desulfolunaceae</taxon>
        <taxon>Desulfoluna</taxon>
    </lineage>
</organism>
<name>A0ABN6F430_9BACT</name>
<dbReference type="Pfam" id="PF06050">
    <property type="entry name" value="HGD-D"/>
    <property type="match status" value="1"/>
</dbReference>
<dbReference type="RefSeq" id="WP_236892977.1">
    <property type="nucleotide sequence ID" value="NZ_AP024488.1"/>
</dbReference>
<reference evidence="2 3" key="1">
    <citation type="submission" date="2021-02" db="EMBL/GenBank/DDBJ databases">
        <title>Complete genome of Desulfoluna sp. strain ASN36.</title>
        <authorList>
            <person name="Takahashi A."/>
            <person name="Kojima H."/>
            <person name="Fukui M."/>
        </authorList>
    </citation>
    <scope>NUCLEOTIDE SEQUENCE [LARGE SCALE GENOMIC DNA]</scope>
    <source>
        <strain evidence="2 3">ASN36</strain>
    </source>
</reference>
<sequence>MRPELMEYDLDWLFAATFGVAKKLDKATPKEIAALMRYTPYVSGLLKPLLETGKPAITYLDLFSEYYTNIVQARENGKKVVMTTFCFDPVIFYAVDNLVPVTLEIGTALTSLLWKRGSHDFMDFCTEIGFSETGCSSQRGAMGGYLSGAGARIDLIALNMGGVCDTNANAYSFAAQYLDVPFYGLDYPSELTTEEVREYHHKDYRALIRFIEENTGCRFDIDRLRELLEEKKKQDALMDELEEMQRLVPNPVPGIYHIMVYAARFIYSGRKKFTKMLEEMVAIVSKNAAEGRSGLKSGKERSRAFLFYIDHYALSLGMFEWFEAQGISHLGNILSRSFAESSTYATGVPGTTYRIDTSDLDSMIDSLADINARMPMTRTIRGPYDAPHMWLDDTLSLAGIYKADACIYNGTPGCRNTWSNVKLMMRDLEDHGYPTHLAYSDSFDARVESWETTAMRLDEFYKIRGLL</sequence>
<gene>
    <name evidence="2" type="ORF">DSLASN_23180</name>
</gene>
<dbReference type="InterPro" id="IPR010327">
    <property type="entry name" value="FldB/FldC_alpha/beta"/>
</dbReference>
<evidence type="ECO:0008006" key="4">
    <source>
        <dbReference type="Google" id="ProtNLM"/>
    </source>
</evidence>
<protein>
    <recommendedName>
        <fullName evidence="4">2-hydroxyacyl-CoA dehydratase</fullName>
    </recommendedName>
</protein>
<evidence type="ECO:0000313" key="3">
    <source>
        <dbReference type="Proteomes" id="UP001320148"/>
    </source>
</evidence>
<dbReference type="EMBL" id="AP024488">
    <property type="protein sequence ID" value="BCS96686.1"/>
    <property type="molecule type" value="Genomic_DNA"/>
</dbReference>
<dbReference type="PANTHER" id="PTHR30548">
    <property type="entry name" value="2-HYDROXYGLUTARYL-COA DEHYDRATASE, D-COMPONENT-RELATED"/>
    <property type="match status" value="1"/>
</dbReference>